<dbReference type="PANTHER" id="PTHR31194">
    <property type="entry name" value="SHN SHINE , DNA BINDING / TRANSCRIPTION FACTOR"/>
    <property type="match status" value="1"/>
</dbReference>
<name>A0ABC8WYE3_9POAL</name>
<dbReference type="FunFam" id="3.30.730.10:FF:000001">
    <property type="entry name" value="Ethylene-responsive transcription factor 2"/>
    <property type="match status" value="1"/>
</dbReference>
<keyword evidence="2" id="KW-0805">Transcription regulation</keyword>
<keyword evidence="4" id="KW-0804">Transcription</keyword>
<evidence type="ECO:0000313" key="9">
    <source>
        <dbReference type="Proteomes" id="UP001497457"/>
    </source>
</evidence>
<evidence type="ECO:0000313" key="8">
    <source>
        <dbReference type="EMBL" id="CAL4916475.1"/>
    </source>
</evidence>
<evidence type="ECO:0000256" key="6">
    <source>
        <dbReference type="SAM" id="MobiDB-lite"/>
    </source>
</evidence>
<keyword evidence="5" id="KW-0539">Nucleus</keyword>
<dbReference type="InterPro" id="IPR001471">
    <property type="entry name" value="AP2/ERF_dom"/>
</dbReference>
<evidence type="ECO:0000256" key="1">
    <source>
        <dbReference type="ARBA" id="ARBA00004123"/>
    </source>
</evidence>
<sequence length="278" mass="30114">MCGGAIIADLIPASRPHRRSPLRPWRAHGDDDFEAAFEEFDGDSEVEDEFTTDDIDKDADNKEDLFGFTPLSPLFPQGSRHGKNTWRQLELEAAKRRRTGRHQYRGVRQRPWGKWAAEIRDPVRGVRVWLGTFPTAASAARAYDAAARRLRGAKAKLNFPAPPPPPPPAGRNKRRRANANASASTVTTADHASASPAAAPGVLGEPAGGAMRTPANEATQEVFDPYDFYGELASYFSCDGSAFEPLESMLACGGGGAAEEHVVTMALWNFGDAGSLCF</sequence>
<dbReference type="GO" id="GO:0003677">
    <property type="term" value="F:DNA binding"/>
    <property type="evidence" value="ECO:0007669"/>
    <property type="project" value="UniProtKB-KW"/>
</dbReference>
<organism evidence="8 9">
    <name type="scientific">Urochloa decumbens</name>
    <dbReference type="NCBI Taxonomy" id="240449"/>
    <lineage>
        <taxon>Eukaryota</taxon>
        <taxon>Viridiplantae</taxon>
        <taxon>Streptophyta</taxon>
        <taxon>Embryophyta</taxon>
        <taxon>Tracheophyta</taxon>
        <taxon>Spermatophyta</taxon>
        <taxon>Magnoliopsida</taxon>
        <taxon>Liliopsida</taxon>
        <taxon>Poales</taxon>
        <taxon>Poaceae</taxon>
        <taxon>PACMAD clade</taxon>
        <taxon>Panicoideae</taxon>
        <taxon>Panicodae</taxon>
        <taxon>Paniceae</taxon>
        <taxon>Melinidinae</taxon>
        <taxon>Urochloa</taxon>
    </lineage>
</organism>
<dbReference type="CDD" id="cd00018">
    <property type="entry name" value="AP2"/>
    <property type="match status" value="1"/>
</dbReference>
<dbReference type="PANTHER" id="PTHR31194:SF140">
    <property type="entry name" value="ETHYLENE-RESPONSIVE TRANSCRIPTION FACTOR CRF2"/>
    <property type="match status" value="1"/>
</dbReference>
<evidence type="ECO:0000256" key="2">
    <source>
        <dbReference type="ARBA" id="ARBA00023015"/>
    </source>
</evidence>
<proteinExistence type="predicted"/>
<keyword evidence="9" id="KW-1185">Reference proteome</keyword>
<dbReference type="InterPro" id="IPR050913">
    <property type="entry name" value="AP2/ERF_ERF"/>
</dbReference>
<evidence type="ECO:0000256" key="3">
    <source>
        <dbReference type="ARBA" id="ARBA00023125"/>
    </source>
</evidence>
<dbReference type="EMBL" id="OZ075123">
    <property type="protein sequence ID" value="CAL4916475.1"/>
    <property type="molecule type" value="Genomic_DNA"/>
</dbReference>
<evidence type="ECO:0000256" key="5">
    <source>
        <dbReference type="ARBA" id="ARBA00023242"/>
    </source>
</evidence>
<evidence type="ECO:0000256" key="4">
    <source>
        <dbReference type="ARBA" id="ARBA00023163"/>
    </source>
</evidence>
<dbReference type="Pfam" id="PF00847">
    <property type="entry name" value="AP2"/>
    <property type="match status" value="1"/>
</dbReference>
<dbReference type="InterPro" id="IPR036955">
    <property type="entry name" value="AP2/ERF_dom_sf"/>
</dbReference>
<dbReference type="AlphaFoldDB" id="A0ABC8WYE3"/>
<dbReference type="SMART" id="SM00380">
    <property type="entry name" value="AP2"/>
    <property type="match status" value="1"/>
</dbReference>
<dbReference type="Gene3D" id="3.30.730.10">
    <property type="entry name" value="AP2/ERF domain"/>
    <property type="match status" value="1"/>
</dbReference>
<dbReference type="PRINTS" id="PR00367">
    <property type="entry name" value="ETHRSPELEMNT"/>
</dbReference>
<dbReference type="PROSITE" id="PS51032">
    <property type="entry name" value="AP2_ERF"/>
    <property type="match status" value="1"/>
</dbReference>
<dbReference type="SUPFAM" id="SSF54171">
    <property type="entry name" value="DNA-binding domain"/>
    <property type="match status" value="1"/>
</dbReference>
<feature type="compositionally biased region" description="Pro residues" evidence="6">
    <location>
        <begin position="160"/>
        <end position="169"/>
    </location>
</feature>
<dbReference type="Proteomes" id="UP001497457">
    <property type="component" value="Chromosome 13rd"/>
</dbReference>
<keyword evidence="3" id="KW-0238">DNA-binding</keyword>
<gene>
    <name evidence="8" type="ORF">URODEC1_LOCUS18025</name>
</gene>
<evidence type="ECO:0000259" key="7">
    <source>
        <dbReference type="PROSITE" id="PS51032"/>
    </source>
</evidence>
<dbReference type="InterPro" id="IPR016177">
    <property type="entry name" value="DNA-bd_dom_sf"/>
</dbReference>
<reference evidence="8" key="1">
    <citation type="submission" date="2024-10" db="EMBL/GenBank/DDBJ databases">
        <authorList>
            <person name="Ryan C."/>
        </authorList>
    </citation>
    <scope>NUCLEOTIDE SEQUENCE [LARGE SCALE GENOMIC DNA]</scope>
</reference>
<accession>A0ABC8WYE3</accession>
<protein>
    <recommendedName>
        <fullName evidence="7">AP2/ERF domain-containing protein</fullName>
    </recommendedName>
</protein>
<dbReference type="GO" id="GO:0005634">
    <property type="term" value="C:nucleus"/>
    <property type="evidence" value="ECO:0007669"/>
    <property type="project" value="UniProtKB-SubCell"/>
</dbReference>
<comment type="subcellular location">
    <subcellularLocation>
        <location evidence="1">Nucleus</location>
    </subcellularLocation>
</comment>
<feature type="domain" description="AP2/ERF" evidence="7">
    <location>
        <begin position="103"/>
        <end position="160"/>
    </location>
</feature>
<feature type="region of interest" description="Disordered" evidence="6">
    <location>
        <begin position="154"/>
        <end position="212"/>
    </location>
</feature>